<sequence>MGERGAPSVHTIPPHRAFADALAEGLIATWGKDPMALARGIVLVPNNRAAGAITNAFVRRAEGGLLLPRLIPIGDPELDERLGSALDPIGSGDPIAPAIDPIRRRMMLARLVQEERARSGEPVDAAEAVRLAAELARTLDQLLVECVEPRRLRTLEVAAELSEHWQKSLRLMSIILDRWPDELARIDRIDMAERRNRLLERVARRWREAPPPGFVVAAGVTTSAPMVARVLRTVSRMERGMVVLPALDDEMPQDEWDALGPFDRDPVTGFRKVSIESHPQFHLKLLLDRMDVGRGEVRRWRWGGGHDASAARSRAISNAMKPAVFTGRWSDPDLETRLTGVRALEVATPAEEAQAIAIALREALETPARTAALITPDRALATRVSAHLKRWGIEADDSAGRPLSGEPAGTLLLALAEAAAEDFAPIALLALLKHPLVQAGEGRLDWLDKVRVLDLALRGPRPPAGLEGITRFLAGGNERERRARSRAEEGWRTMRTLLDPYAAAVANARSFAALLAALRDAATALSGDALWSGAAGRAAAELIAELEVHAADGPADARPETLSPLLKGLMDEVAVRPPQGGHPRISIWGLLEARLQQADLVVLAGLNEGSWPALPAQDPWLAPRIRAELGLASLERRIGLSAHDFASALGAPQVVVTRARRDARAPAIASRFWLRMEAMDPGFRAERNVPAFGAWAGMIDRPNDFAPAEQPAPTPPVADRPKALSVTQVDRLKADPYAFYALKMLRLRALDPIDAEASAAWRGTAIHDVLERWAGEGWRADRLLPLAREFFTRPEVHPLQRAFWQPRVEEALRWIAEQIEKDRAADRTPWKAEVSGSAQIAGVELDGRVDRIDRFEGGGIAIVDYKTGKAPSDIAVREGFAMQLGLLGLIAERGGFDGVGGTAEAFEYWSLAKNGGQFGSRRSPVHADGKGGKIEAHSFTAHAEAMFRAAAELWLTGSAPFTAKLHPEYAPYADYDQLMRLDEWYGRGDAGHD</sequence>
<keyword evidence="3" id="KW-1185">Reference proteome</keyword>
<dbReference type="AlphaFoldDB" id="A0A418WM27"/>
<dbReference type="InterPro" id="IPR011604">
    <property type="entry name" value="PDDEXK-like_dom_sf"/>
</dbReference>
<dbReference type="RefSeq" id="WP_119762792.1">
    <property type="nucleotide sequence ID" value="NZ_QYUM01000003.1"/>
</dbReference>
<dbReference type="InterPro" id="IPR038726">
    <property type="entry name" value="PDDEXK_AddAB-type"/>
</dbReference>
<name>A0A418WM27_9SPHN</name>
<comment type="caution">
    <text evidence="2">The sequence shown here is derived from an EMBL/GenBank/DDBJ whole genome shotgun (WGS) entry which is preliminary data.</text>
</comment>
<organism evidence="2 3">
    <name type="scientific">Sphingomonas cavernae</name>
    <dbReference type="NCBI Taxonomy" id="2320861"/>
    <lineage>
        <taxon>Bacteria</taxon>
        <taxon>Pseudomonadati</taxon>
        <taxon>Pseudomonadota</taxon>
        <taxon>Alphaproteobacteria</taxon>
        <taxon>Sphingomonadales</taxon>
        <taxon>Sphingomonadaceae</taxon>
        <taxon>Sphingomonas</taxon>
    </lineage>
</organism>
<dbReference type="OrthoDB" id="9780606at2"/>
<feature type="domain" description="PD-(D/E)XK endonuclease-like" evidence="1">
    <location>
        <begin position="724"/>
        <end position="928"/>
    </location>
</feature>
<reference evidence="2 3" key="1">
    <citation type="submission" date="2018-09" db="EMBL/GenBank/DDBJ databases">
        <authorList>
            <person name="Zhu H."/>
        </authorList>
    </citation>
    <scope>NUCLEOTIDE SEQUENCE [LARGE SCALE GENOMIC DNA]</scope>
    <source>
        <strain evidence="2 3">K2R01-6</strain>
    </source>
</reference>
<dbReference type="Proteomes" id="UP000286100">
    <property type="component" value="Unassembled WGS sequence"/>
</dbReference>
<dbReference type="InterPro" id="IPR014153">
    <property type="entry name" value="Ds_break_AddB"/>
</dbReference>
<proteinExistence type="predicted"/>
<dbReference type="InterPro" id="IPR027417">
    <property type="entry name" value="P-loop_NTPase"/>
</dbReference>
<dbReference type="SUPFAM" id="SSF52540">
    <property type="entry name" value="P-loop containing nucleoside triphosphate hydrolases"/>
    <property type="match status" value="1"/>
</dbReference>
<dbReference type="NCBIfam" id="TIGR02786">
    <property type="entry name" value="addB_alphas"/>
    <property type="match status" value="1"/>
</dbReference>
<dbReference type="Gene3D" id="3.90.320.10">
    <property type="match status" value="1"/>
</dbReference>
<evidence type="ECO:0000313" key="2">
    <source>
        <dbReference type="EMBL" id="RJF91057.1"/>
    </source>
</evidence>
<dbReference type="Pfam" id="PF12705">
    <property type="entry name" value="PDDEXK_1"/>
    <property type="match status" value="1"/>
</dbReference>
<dbReference type="InterPro" id="IPR011335">
    <property type="entry name" value="Restrct_endonuc-II-like"/>
</dbReference>
<evidence type="ECO:0000259" key="1">
    <source>
        <dbReference type="Pfam" id="PF12705"/>
    </source>
</evidence>
<accession>A0A418WM27</accession>
<evidence type="ECO:0000313" key="3">
    <source>
        <dbReference type="Proteomes" id="UP000286100"/>
    </source>
</evidence>
<gene>
    <name evidence="2" type="primary">addB</name>
    <name evidence="2" type="ORF">D3876_13000</name>
</gene>
<protein>
    <submittedName>
        <fullName evidence="2">Double-strand break repair protein AddB</fullName>
    </submittedName>
</protein>
<dbReference type="EMBL" id="QYUM01000003">
    <property type="protein sequence ID" value="RJF91057.1"/>
    <property type="molecule type" value="Genomic_DNA"/>
</dbReference>
<dbReference type="SUPFAM" id="SSF52980">
    <property type="entry name" value="Restriction endonuclease-like"/>
    <property type="match status" value="1"/>
</dbReference>